<proteinExistence type="predicted"/>
<gene>
    <name evidence="1" type="ORF">RHSIM_Rhsim06G0037600</name>
</gene>
<evidence type="ECO:0000313" key="2">
    <source>
        <dbReference type="Proteomes" id="UP000626092"/>
    </source>
</evidence>
<keyword evidence="2" id="KW-1185">Reference proteome</keyword>
<sequence length="141" mass="16134">MTTLLSLRTYDRQPERYSGFVIKLQFCSKVEAPNGDVLGVLESFDQVFDIPRQLYIDDDEAMEFLLYIFLCRVQIGESFRYAVIDEALGFAHSLVNDVTHAGKEIFRILVDVERRLPGLQESVVKPPFEMVSLLRGRVGKS</sequence>
<dbReference type="AlphaFoldDB" id="A0A834GQ84"/>
<comment type="caution">
    <text evidence="1">The sequence shown here is derived from an EMBL/GenBank/DDBJ whole genome shotgun (WGS) entry which is preliminary data.</text>
</comment>
<name>A0A834GQ84_RHOSS</name>
<dbReference type="EMBL" id="WJXA01000006">
    <property type="protein sequence ID" value="KAF7139915.1"/>
    <property type="molecule type" value="Genomic_DNA"/>
</dbReference>
<dbReference type="OrthoDB" id="10357223at2759"/>
<evidence type="ECO:0000313" key="1">
    <source>
        <dbReference type="EMBL" id="KAF7139915.1"/>
    </source>
</evidence>
<reference evidence="1" key="1">
    <citation type="submission" date="2019-11" db="EMBL/GenBank/DDBJ databases">
        <authorList>
            <person name="Liu Y."/>
            <person name="Hou J."/>
            <person name="Li T.-Q."/>
            <person name="Guan C.-H."/>
            <person name="Wu X."/>
            <person name="Wu H.-Z."/>
            <person name="Ling F."/>
            <person name="Zhang R."/>
            <person name="Shi X.-G."/>
            <person name="Ren J.-P."/>
            <person name="Chen E.-F."/>
            <person name="Sun J.-M."/>
        </authorList>
    </citation>
    <scope>NUCLEOTIDE SEQUENCE</scope>
    <source>
        <strain evidence="1">Adult_tree_wgs_1</strain>
        <tissue evidence="1">Leaves</tissue>
    </source>
</reference>
<accession>A0A834GQ84</accession>
<protein>
    <submittedName>
        <fullName evidence="1">Uncharacterized protein</fullName>
    </submittedName>
</protein>
<dbReference type="Proteomes" id="UP000626092">
    <property type="component" value="Unassembled WGS sequence"/>
</dbReference>
<organism evidence="1 2">
    <name type="scientific">Rhododendron simsii</name>
    <name type="common">Sims's rhododendron</name>
    <dbReference type="NCBI Taxonomy" id="118357"/>
    <lineage>
        <taxon>Eukaryota</taxon>
        <taxon>Viridiplantae</taxon>
        <taxon>Streptophyta</taxon>
        <taxon>Embryophyta</taxon>
        <taxon>Tracheophyta</taxon>
        <taxon>Spermatophyta</taxon>
        <taxon>Magnoliopsida</taxon>
        <taxon>eudicotyledons</taxon>
        <taxon>Gunneridae</taxon>
        <taxon>Pentapetalae</taxon>
        <taxon>asterids</taxon>
        <taxon>Ericales</taxon>
        <taxon>Ericaceae</taxon>
        <taxon>Ericoideae</taxon>
        <taxon>Rhodoreae</taxon>
        <taxon>Rhododendron</taxon>
    </lineage>
</organism>